<feature type="transmembrane region" description="Helical" evidence="7">
    <location>
        <begin position="248"/>
        <end position="268"/>
    </location>
</feature>
<keyword evidence="7" id="KW-0813">Transport</keyword>
<feature type="transmembrane region" description="Helical" evidence="7">
    <location>
        <begin position="42"/>
        <end position="60"/>
    </location>
</feature>
<dbReference type="EMBL" id="VKKG01000008">
    <property type="protein sequence ID" value="TRY16626.1"/>
    <property type="molecule type" value="Genomic_DNA"/>
</dbReference>
<reference evidence="8 9" key="1">
    <citation type="submission" date="2019-07" db="EMBL/GenBank/DDBJ databases">
        <authorList>
            <person name="Zhou L.-Y."/>
        </authorList>
    </citation>
    <scope>NUCLEOTIDE SEQUENCE [LARGE SCALE GENOMIC DNA]</scope>
    <source>
        <strain evidence="8 9">YIM 101269</strain>
    </source>
</reference>
<dbReference type="PANTHER" id="PTHR30371:SF0">
    <property type="entry name" value="SEC-INDEPENDENT PROTEIN TRANSLOCASE PROTEIN TATC, CHLOROPLASTIC-RELATED"/>
    <property type="match status" value="1"/>
</dbReference>
<dbReference type="PANTHER" id="PTHR30371">
    <property type="entry name" value="SEC-INDEPENDENT PROTEIN TRANSLOCASE PROTEIN TATC"/>
    <property type="match status" value="1"/>
</dbReference>
<dbReference type="GO" id="GO:0009977">
    <property type="term" value="F:proton motive force dependent protein transmembrane transporter activity"/>
    <property type="evidence" value="ECO:0007669"/>
    <property type="project" value="TreeGrafter"/>
</dbReference>
<comment type="similarity">
    <text evidence="7">Belongs to the TatC family.</text>
</comment>
<evidence type="ECO:0000256" key="5">
    <source>
        <dbReference type="ARBA" id="ARBA00023010"/>
    </source>
</evidence>
<dbReference type="InterPro" id="IPR002033">
    <property type="entry name" value="TatC"/>
</dbReference>
<organism evidence="8 9">
    <name type="scientific">Tessaracoccus rhinocerotis</name>
    <dbReference type="NCBI Taxonomy" id="1689449"/>
    <lineage>
        <taxon>Bacteria</taxon>
        <taxon>Bacillati</taxon>
        <taxon>Actinomycetota</taxon>
        <taxon>Actinomycetes</taxon>
        <taxon>Propionibacteriales</taxon>
        <taxon>Propionibacteriaceae</taxon>
        <taxon>Tessaracoccus</taxon>
    </lineage>
</organism>
<dbReference type="RefSeq" id="WP_143939443.1">
    <property type="nucleotide sequence ID" value="NZ_VKKG01000008.1"/>
</dbReference>
<evidence type="ECO:0000256" key="4">
    <source>
        <dbReference type="ARBA" id="ARBA00022989"/>
    </source>
</evidence>
<proteinExistence type="inferred from homology"/>
<feature type="transmembrane region" description="Helical" evidence="7">
    <location>
        <begin position="98"/>
        <end position="125"/>
    </location>
</feature>
<name>A0A553JW09_9ACTN</name>
<gene>
    <name evidence="7 8" type="primary">tatC</name>
    <name evidence="8" type="ORF">FOJ82_15700</name>
</gene>
<evidence type="ECO:0000313" key="8">
    <source>
        <dbReference type="EMBL" id="TRY16626.1"/>
    </source>
</evidence>
<evidence type="ECO:0000256" key="7">
    <source>
        <dbReference type="HAMAP-Rule" id="MF_00902"/>
    </source>
</evidence>
<evidence type="ECO:0000313" key="9">
    <source>
        <dbReference type="Proteomes" id="UP000317638"/>
    </source>
</evidence>
<sequence length="290" mass="31795">MATTATEPEAQKRRLGWLRPPKMEEGGTMALMDHLKEVRYRVTISAVAIVLTSLGSIFFYRELVQFIMQPYYTAEAQVRAANPAAELMITNDGVIAPFTLAVIACVMSGLVLACPVWMYQIWAFVAPGLVSQEKKYALGFLGAAIPLFLLGCAVGYVVWPKGIAVMLGFTPENMDIVNLLEMTAFLSMEIKIILVFGISFLLPVILVALNIAGVVKGYQLGRARRFVIFGTFVFAAVATPSTDPFSMLALSLPMTILYFLAEIICRILDKKKGITEETASEFAVDVEDGK</sequence>
<dbReference type="GO" id="GO:0033281">
    <property type="term" value="C:TAT protein transport complex"/>
    <property type="evidence" value="ECO:0007669"/>
    <property type="project" value="UniProtKB-UniRule"/>
</dbReference>
<comment type="subunit">
    <text evidence="7">The Tat system comprises two distinct complexes: a TatABC complex, containing multiple copies of TatA, TatB and TatC subunits, and a separate TatA complex, containing only TatA subunits. Substrates initially bind to the TatABC complex, which probably triggers association of the separate TatA complex to form the active translocon.</text>
</comment>
<dbReference type="Pfam" id="PF00902">
    <property type="entry name" value="TatC"/>
    <property type="match status" value="1"/>
</dbReference>
<evidence type="ECO:0000256" key="1">
    <source>
        <dbReference type="ARBA" id="ARBA00004141"/>
    </source>
</evidence>
<dbReference type="GO" id="GO:0043953">
    <property type="term" value="P:protein transport by the Tat complex"/>
    <property type="evidence" value="ECO:0007669"/>
    <property type="project" value="UniProtKB-UniRule"/>
</dbReference>
<dbReference type="HAMAP" id="MF_00902">
    <property type="entry name" value="TatC"/>
    <property type="match status" value="1"/>
</dbReference>
<evidence type="ECO:0000256" key="3">
    <source>
        <dbReference type="ARBA" id="ARBA00022927"/>
    </source>
</evidence>
<dbReference type="OrthoDB" id="9777044at2"/>
<dbReference type="PRINTS" id="PR01840">
    <property type="entry name" value="TATCFAMILY"/>
</dbReference>
<keyword evidence="9" id="KW-1185">Reference proteome</keyword>
<dbReference type="GO" id="GO:0065002">
    <property type="term" value="P:intracellular protein transmembrane transport"/>
    <property type="evidence" value="ECO:0007669"/>
    <property type="project" value="TreeGrafter"/>
</dbReference>
<feature type="transmembrane region" description="Helical" evidence="7">
    <location>
        <begin position="226"/>
        <end position="242"/>
    </location>
</feature>
<comment type="function">
    <text evidence="7">Part of the twin-arginine translocation (Tat) system that transports large folded proteins containing a characteristic twin-arginine motif in their signal peptide across membranes. Together with TatB, TatC is part of a receptor directly interacting with Tat signal peptides.</text>
</comment>
<keyword evidence="7" id="KW-1003">Cell membrane</keyword>
<keyword evidence="2 7" id="KW-0812">Transmembrane</keyword>
<evidence type="ECO:0000256" key="2">
    <source>
        <dbReference type="ARBA" id="ARBA00022692"/>
    </source>
</evidence>
<feature type="transmembrane region" description="Helical" evidence="7">
    <location>
        <begin position="137"/>
        <end position="159"/>
    </location>
</feature>
<evidence type="ECO:0000256" key="6">
    <source>
        <dbReference type="ARBA" id="ARBA00023136"/>
    </source>
</evidence>
<protein>
    <recommendedName>
        <fullName evidence="7">Sec-independent protein translocase protein TatC</fullName>
    </recommendedName>
</protein>
<comment type="caution">
    <text evidence="8">The sequence shown here is derived from an EMBL/GenBank/DDBJ whole genome shotgun (WGS) entry which is preliminary data.</text>
</comment>
<dbReference type="AlphaFoldDB" id="A0A553JW09"/>
<comment type="subcellular location">
    <subcellularLocation>
        <location evidence="7">Cell membrane</location>
        <topology evidence="7">Multi-pass membrane protein</topology>
    </subcellularLocation>
    <subcellularLocation>
        <location evidence="1">Membrane</location>
        <topology evidence="1">Multi-pass membrane protein</topology>
    </subcellularLocation>
</comment>
<feature type="transmembrane region" description="Helical" evidence="7">
    <location>
        <begin position="192"/>
        <end position="214"/>
    </location>
</feature>
<dbReference type="NCBIfam" id="TIGR00945">
    <property type="entry name" value="tatC"/>
    <property type="match status" value="1"/>
</dbReference>
<dbReference type="Proteomes" id="UP000317638">
    <property type="component" value="Unassembled WGS sequence"/>
</dbReference>
<keyword evidence="4 7" id="KW-1133">Transmembrane helix</keyword>
<keyword evidence="5 7" id="KW-0811">Translocation</keyword>
<accession>A0A553JW09</accession>
<keyword evidence="6 7" id="KW-0472">Membrane</keyword>
<keyword evidence="3 7" id="KW-0653">Protein transport</keyword>